<accession>A0A158NN95</accession>
<reference evidence="2" key="1">
    <citation type="journal article" date="2011" name="PLoS Genet.">
        <title>The genome sequence of the leaf-cutter ant Atta cephalotes reveals insights into its obligate symbiotic lifestyle.</title>
        <authorList>
            <person name="Suen G."/>
            <person name="Teiling C."/>
            <person name="Li L."/>
            <person name="Holt C."/>
            <person name="Abouheif E."/>
            <person name="Bornberg-Bauer E."/>
            <person name="Bouffard P."/>
            <person name="Caldera E.J."/>
            <person name="Cash E."/>
            <person name="Cavanaugh A."/>
            <person name="Denas O."/>
            <person name="Elhaik E."/>
            <person name="Fave M.J."/>
            <person name="Gadau J."/>
            <person name="Gibson J.D."/>
            <person name="Graur D."/>
            <person name="Grubbs K.J."/>
            <person name="Hagen D.E."/>
            <person name="Harkins T.T."/>
            <person name="Helmkampf M."/>
            <person name="Hu H."/>
            <person name="Johnson B.R."/>
            <person name="Kim J."/>
            <person name="Marsh S.E."/>
            <person name="Moeller J.A."/>
            <person name="Munoz-Torres M.C."/>
            <person name="Murphy M.C."/>
            <person name="Naughton M.C."/>
            <person name="Nigam S."/>
            <person name="Overson R."/>
            <person name="Rajakumar R."/>
            <person name="Reese J.T."/>
            <person name="Scott J.J."/>
            <person name="Smith C.R."/>
            <person name="Tao S."/>
            <person name="Tsutsui N.D."/>
            <person name="Viljakainen L."/>
            <person name="Wissler L."/>
            <person name="Yandell M.D."/>
            <person name="Zimmer F."/>
            <person name="Taylor J."/>
            <person name="Slater S.C."/>
            <person name="Clifton S.W."/>
            <person name="Warren W.C."/>
            <person name="Elsik C.G."/>
            <person name="Smith C.D."/>
            <person name="Weinstock G.M."/>
            <person name="Gerardo N.M."/>
            <person name="Currie C.R."/>
        </authorList>
    </citation>
    <scope>NUCLEOTIDE SEQUENCE [LARGE SCALE GENOMIC DNA]</scope>
</reference>
<keyword evidence="2" id="KW-1185">Reference proteome</keyword>
<dbReference type="InParanoid" id="A0A158NN95"/>
<sequence length="209" mass="24421">MDEDTNLLQAWFNKIIDMSSNRKRSKVVAEMCDKWDYVPALKKIKVKKETKEYLGLTQRFEAAVNDVLAGAEEKLIAKNYELDFETLCDEVCRFKNSGAKIYEYNGTGRIFSFKEELLLLKILAAIPQAHCICQTCTLERLPYIAYHMARKKNKIYPREWDVNQRAGKGWLINFEIEYDYEILNSFPAVCKLTQNNPSEVNEKNKKQKI</sequence>
<name>A0A158NN95_ATTCE</name>
<dbReference type="Proteomes" id="UP000005205">
    <property type="component" value="Unassembled WGS sequence"/>
</dbReference>
<dbReference type="EnsemblMetazoa" id="XM_012203613.1">
    <property type="protein sequence ID" value="XP_012059003.1"/>
    <property type="gene ID" value="LOC105622183"/>
</dbReference>
<evidence type="ECO:0000313" key="1">
    <source>
        <dbReference type="EnsemblMetazoa" id="XP_012059003.1"/>
    </source>
</evidence>
<organism evidence="1 2">
    <name type="scientific">Atta cephalotes</name>
    <name type="common">Leafcutter ant</name>
    <dbReference type="NCBI Taxonomy" id="12957"/>
    <lineage>
        <taxon>Eukaryota</taxon>
        <taxon>Metazoa</taxon>
        <taxon>Ecdysozoa</taxon>
        <taxon>Arthropoda</taxon>
        <taxon>Hexapoda</taxon>
        <taxon>Insecta</taxon>
        <taxon>Pterygota</taxon>
        <taxon>Neoptera</taxon>
        <taxon>Endopterygota</taxon>
        <taxon>Hymenoptera</taxon>
        <taxon>Apocrita</taxon>
        <taxon>Aculeata</taxon>
        <taxon>Formicoidea</taxon>
        <taxon>Formicidae</taxon>
        <taxon>Myrmicinae</taxon>
        <taxon>Atta</taxon>
    </lineage>
</organism>
<dbReference type="AlphaFoldDB" id="A0A158NN95"/>
<gene>
    <name evidence="1" type="primary">105622183</name>
</gene>
<reference evidence="1" key="2">
    <citation type="submission" date="2016-04" db="UniProtKB">
        <authorList>
            <consortium name="EnsemblMetazoa"/>
        </authorList>
    </citation>
    <scope>IDENTIFICATION</scope>
</reference>
<dbReference type="KEGG" id="acep:105622183"/>
<protein>
    <submittedName>
        <fullName evidence="1">Uncharacterized protein</fullName>
    </submittedName>
</protein>
<evidence type="ECO:0000313" key="2">
    <source>
        <dbReference type="Proteomes" id="UP000005205"/>
    </source>
</evidence>
<dbReference type="EMBL" id="ADTU01021180">
    <property type="status" value="NOT_ANNOTATED_CDS"/>
    <property type="molecule type" value="Genomic_DNA"/>
</dbReference>
<dbReference type="OrthoDB" id="7542860at2759"/>
<proteinExistence type="predicted"/>